<sequence>MTPRSYCVVGGGISGLTAAYRLRAAVGDDADITLFEPGDRLGGILRTEQLGGRPMDLGAEAFVLRRPEMPALLAELGLSGRQLGTSGARPLIYSQAGLHPLPAATVVGIPSSAASVAGLVDDATVARIDAEPGRPLDWQPGSDPAAAELVADRFGEQTVARSVDPLLSGVYAGSAATIGLRAAAPSVAAALDRGATSLTDAVRRGLPPATGAPVFGALDGGYQVLIDELVERGRARRVRAAVDGLDRAGRGWSLRDDTGAQWNADAVILAIPAPRLARLVSRVAPQTSAAARRIASASSVVVALAVPGDTAFPECSGVLAASGERLRGKAITLSSRKWGIGGDLQFLRLSFGRFGDDLAATASDEELLAWAVDDLATVFGLAVDPVEARVQRWIEAMPQYGPGHADVVAQLRAGLPPTIAVAGSYLDGIGVPACIGAAGKAVDRVIRATEAYDAEVAR</sequence>
<keyword evidence="12" id="KW-0963">Cytoplasm</keyword>
<dbReference type="GO" id="GO:0005737">
    <property type="term" value="C:cytoplasm"/>
    <property type="evidence" value="ECO:0007669"/>
    <property type="project" value="UniProtKB-SubCell"/>
</dbReference>
<dbReference type="PANTHER" id="PTHR42923">
    <property type="entry name" value="PROTOPORPHYRINOGEN OXIDASE"/>
    <property type="match status" value="1"/>
</dbReference>
<dbReference type="PANTHER" id="PTHR42923:SF3">
    <property type="entry name" value="PROTOPORPHYRINOGEN OXIDASE"/>
    <property type="match status" value="1"/>
</dbReference>
<comment type="function">
    <text evidence="3 12">Involved in coproporphyrin-dependent heme b biosynthesis. Catalyzes the oxidation of coproporphyrinogen III to coproporphyrin III.</text>
</comment>
<keyword evidence="15" id="KW-1185">Reference proteome</keyword>
<evidence type="ECO:0000256" key="10">
    <source>
        <dbReference type="ARBA" id="ARBA00023002"/>
    </source>
</evidence>
<comment type="caution">
    <text evidence="14">The sequence shown here is derived from an EMBL/GenBank/DDBJ whole genome shotgun (WGS) entry which is preliminary data.</text>
</comment>
<dbReference type="InterPro" id="IPR036188">
    <property type="entry name" value="FAD/NAD-bd_sf"/>
</dbReference>
<comment type="similarity">
    <text evidence="5 12">Belongs to the protoporphyrinogen/coproporphyrinogen oxidase family. Coproporphyrinogen III oxidase subfamily.</text>
</comment>
<keyword evidence="8 12" id="KW-0285">Flavoprotein</keyword>
<gene>
    <name evidence="14" type="ORF">AWC05_07535</name>
</gene>
<evidence type="ECO:0000256" key="4">
    <source>
        <dbReference type="ARBA" id="ARBA00004744"/>
    </source>
</evidence>
<dbReference type="NCBIfam" id="TIGR00562">
    <property type="entry name" value="proto_IX_ox"/>
    <property type="match status" value="1"/>
</dbReference>
<evidence type="ECO:0000256" key="6">
    <source>
        <dbReference type="ARBA" id="ARBA00012402"/>
    </source>
</evidence>
<accession>A0A1X1TVF4</accession>
<evidence type="ECO:0000256" key="5">
    <source>
        <dbReference type="ARBA" id="ARBA00008310"/>
    </source>
</evidence>
<dbReference type="Gene3D" id="1.10.3110.10">
    <property type="entry name" value="protoporphyrinogen ix oxidase, domain 3"/>
    <property type="match status" value="1"/>
</dbReference>
<dbReference type="UniPathway" id="UPA00252"/>
<dbReference type="NCBIfam" id="NF008841">
    <property type="entry name" value="PRK11883.1-1"/>
    <property type="match status" value="1"/>
</dbReference>
<evidence type="ECO:0000256" key="1">
    <source>
        <dbReference type="ARBA" id="ARBA00001755"/>
    </source>
</evidence>
<dbReference type="RefSeq" id="WP_085226754.1">
    <property type="nucleotide sequence ID" value="NZ_AP022576.1"/>
</dbReference>
<comment type="catalytic activity">
    <reaction evidence="1">
        <text>coproporphyrinogen III + 3 O2 = coproporphyrin III + 3 H2O2</text>
        <dbReference type="Rhea" id="RHEA:43436"/>
        <dbReference type="ChEBI" id="CHEBI:15379"/>
        <dbReference type="ChEBI" id="CHEBI:16240"/>
        <dbReference type="ChEBI" id="CHEBI:57309"/>
        <dbReference type="ChEBI" id="CHEBI:131725"/>
        <dbReference type="EC" id="1.3.3.15"/>
    </reaction>
    <physiologicalReaction direction="left-to-right" evidence="1">
        <dbReference type="Rhea" id="RHEA:43437"/>
    </physiologicalReaction>
</comment>
<keyword evidence="11 12" id="KW-0350">Heme biosynthesis</keyword>
<evidence type="ECO:0000256" key="2">
    <source>
        <dbReference type="ARBA" id="ARBA00001974"/>
    </source>
</evidence>
<comment type="pathway">
    <text evidence="4 12">Porphyrin-containing compound metabolism; protoheme biosynthesis.</text>
</comment>
<dbReference type="Gene3D" id="3.50.50.60">
    <property type="entry name" value="FAD/NAD(P)-binding domain"/>
    <property type="match status" value="1"/>
</dbReference>
<name>A0A1X1TVF4_MYCFL</name>
<dbReference type="STRING" id="292462.AWC05_07535"/>
<dbReference type="EMBL" id="LQOV01000034">
    <property type="protein sequence ID" value="ORV48358.1"/>
    <property type="molecule type" value="Genomic_DNA"/>
</dbReference>
<comment type="subcellular location">
    <subcellularLocation>
        <location evidence="12">Cytoplasm</location>
    </subcellularLocation>
</comment>
<dbReference type="InterPro" id="IPR050464">
    <property type="entry name" value="Zeta_carotene_desat/Oxidored"/>
</dbReference>
<evidence type="ECO:0000313" key="15">
    <source>
        <dbReference type="Proteomes" id="UP000193010"/>
    </source>
</evidence>
<evidence type="ECO:0000256" key="11">
    <source>
        <dbReference type="ARBA" id="ARBA00023133"/>
    </source>
</evidence>
<dbReference type="InterPro" id="IPR004572">
    <property type="entry name" value="Protoporphyrinogen_oxidase"/>
</dbReference>
<dbReference type="OrthoDB" id="4496419at2"/>
<evidence type="ECO:0000256" key="3">
    <source>
        <dbReference type="ARBA" id="ARBA00002185"/>
    </source>
</evidence>
<evidence type="ECO:0000313" key="14">
    <source>
        <dbReference type="EMBL" id="ORV48358.1"/>
    </source>
</evidence>
<dbReference type="Pfam" id="PF01593">
    <property type="entry name" value="Amino_oxidase"/>
    <property type="match status" value="1"/>
</dbReference>
<evidence type="ECO:0000256" key="7">
    <source>
        <dbReference type="ARBA" id="ARBA00019046"/>
    </source>
</evidence>
<dbReference type="Proteomes" id="UP000193010">
    <property type="component" value="Unassembled WGS sequence"/>
</dbReference>
<feature type="domain" description="Amine oxidase" evidence="13">
    <location>
        <begin position="13"/>
        <end position="446"/>
    </location>
</feature>
<evidence type="ECO:0000259" key="13">
    <source>
        <dbReference type="Pfam" id="PF01593"/>
    </source>
</evidence>
<dbReference type="SUPFAM" id="SSF54373">
    <property type="entry name" value="FAD-linked reductases, C-terminal domain"/>
    <property type="match status" value="1"/>
</dbReference>
<keyword evidence="9 12" id="KW-0274">FAD</keyword>
<dbReference type="EC" id="1.3.3.15" evidence="6 12"/>
<dbReference type="AlphaFoldDB" id="A0A1X1TVF4"/>
<comment type="cofactor">
    <cofactor evidence="2 12">
        <name>FAD</name>
        <dbReference type="ChEBI" id="CHEBI:57692"/>
    </cofactor>
</comment>
<protein>
    <recommendedName>
        <fullName evidence="7 12">Coproporphyrinogen III oxidase</fullName>
        <ecNumber evidence="6 12">1.3.3.15</ecNumber>
    </recommendedName>
</protein>
<evidence type="ECO:0000256" key="12">
    <source>
        <dbReference type="RuleBase" id="RU364052"/>
    </source>
</evidence>
<dbReference type="Gene3D" id="3.90.660.20">
    <property type="entry name" value="Protoporphyrinogen oxidase, mitochondrial, domain 2"/>
    <property type="match status" value="1"/>
</dbReference>
<reference evidence="14 15" key="1">
    <citation type="submission" date="2016-01" db="EMBL/GenBank/DDBJ databases">
        <title>The new phylogeny of the genus Mycobacterium.</title>
        <authorList>
            <person name="Tarcisio F."/>
            <person name="Conor M."/>
            <person name="Antonella G."/>
            <person name="Elisabetta G."/>
            <person name="Giulia F.S."/>
            <person name="Sara T."/>
            <person name="Anna F."/>
            <person name="Clotilde B."/>
            <person name="Roberto B."/>
            <person name="Veronica D.S."/>
            <person name="Fabio R."/>
            <person name="Monica P."/>
            <person name="Olivier J."/>
            <person name="Enrico T."/>
            <person name="Nicola S."/>
        </authorList>
    </citation>
    <scope>NUCLEOTIDE SEQUENCE [LARGE SCALE GENOMIC DNA]</scope>
    <source>
        <strain evidence="14 15">DSM 44852</strain>
    </source>
</reference>
<dbReference type="GO" id="GO:0004729">
    <property type="term" value="F:oxygen-dependent protoporphyrinogen oxidase activity"/>
    <property type="evidence" value="ECO:0007669"/>
    <property type="project" value="UniProtKB-UniRule"/>
</dbReference>
<evidence type="ECO:0000256" key="9">
    <source>
        <dbReference type="ARBA" id="ARBA00022827"/>
    </source>
</evidence>
<dbReference type="InterPro" id="IPR002937">
    <property type="entry name" value="Amino_oxidase"/>
</dbReference>
<organism evidence="14 15">
    <name type="scientific">Mycobacterium florentinum</name>
    <dbReference type="NCBI Taxonomy" id="292462"/>
    <lineage>
        <taxon>Bacteria</taxon>
        <taxon>Bacillati</taxon>
        <taxon>Actinomycetota</taxon>
        <taxon>Actinomycetes</taxon>
        <taxon>Mycobacteriales</taxon>
        <taxon>Mycobacteriaceae</taxon>
        <taxon>Mycobacterium</taxon>
        <taxon>Mycobacterium simiae complex</taxon>
    </lineage>
</organism>
<proteinExistence type="inferred from homology"/>
<keyword evidence="10 12" id="KW-0560">Oxidoreductase</keyword>
<evidence type="ECO:0000256" key="8">
    <source>
        <dbReference type="ARBA" id="ARBA00022630"/>
    </source>
</evidence>
<dbReference type="GO" id="GO:0006783">
    <property type="term" value="P:heme biosynthetic process"/>
    <property type="evidence" value="ECO:0007669"/>
    <property type="project" value="UniProtKB-UniRule"/>
</dbReference>
<dbReference type="SUPFAM" id="SSF51905">
    <property type="entry name" value="FAD/NAD(P)-binding domain"/>
    <property type="match status" value="1"/>
</dbReference>